<evidence type="ECO:0000313" key="1">
    <source>
        <dbReference type="EMBL" id="XDQ57188.1"/>
    </source>
</evidence>
<dbReference type="EMBL" id="CP163443">
    <property type="protein sequence ID" value="XDQ57188.1"/>
    <property type="molecule type" value="Genomic_DNA"/>
</dbReference>
<dbReference type="RefSeq" id="WP_369250257.1">
    <property type="nucleotide sequence ID" value="NZ_CP163443.1"/>
</dbReference>
<reference evidence="1" key="1">
    <citation type="submission" date="2024-07" db="EMBL/GenBank/DDBJ databases">
        <authorList>
            <person name="Yu S.T."/>
        </authorList>
    </citation>
    <scope>NUCLEOTIDE SEQUENCE</scope>
    <source>
        <strain evidence="1">R41</strain>
    </source>
</reference>
<proteinExistence type="predicted"/>
<dbReference type="AlphaFoldDB" id="A0AB39RT51"/>
<name>A0AB39RT51_9ACTN</name>
<sequence>MDRLVTARPPAGRRDDGRGVAVDRFATARPLAGRCGGFGVAVARFVTA</sequence>
<accession>A0AB39RT51</accession>
<protein>
    <submittedName>
        <fullName evidence="1">Uncharacterized protein</fullName>
    </submittedName>
</protein>
<gene>
    <name evidence="1" type="ORF">AB5J53_38650</name>
</gene>
<organism evidence="1">
    <name type="scientific">Streptomyces sp. R41</name>
    <dbReference type="NCBI Taxonomy" id="3238632"/>
    <lineage>
        <taxon>Bacteria</taxon>
        <taxon>Bacillati</taxon>
        <taxon>Actinomycetota</taxon>
        <taxon>Actinomycetes</taxon>
        <taxon>Kitasatosporales</taxon>
        <taxon>Streptomycetaceae</taxon>
        <taxon>Streptomyces</taxon>
    </lineage>
</organism>